<keyword evidence="3" id="KW-1185">Reference proteome</keyword>
<proteinExistence type="predicted"/>
<keyword evidence="1" id="KW-1133">Transmembrane helix</keyword>
<comment type="caution">
    <text evidence="2">The sequence shown here is derived from an EMBL/GenBank/DDBJ whole genome shotgun (WGS) entry which is preliminary data.</text>
</comment>
<evidence type="ECO:0000313" key="3">
    <source>
        <dbReference type="Proteomes" id="UP001197378"/>
    </source>
</evidence>
<evidence type="ECO:0008006" key="4">
    <source>
        <dbReference type="Google" id="ProtNLM"/>
    </source>
</evidence>
<keyword evidence="1" id="KW-0472">Membrane</keyword>
<keyword evidence="1" id="KW-0812">Transmembrane</keyword>
<dbReference type="AlphaFoldDB" id="A0AAE2YQB6"/>
<organism evidence="2 3">
    <name type="scientific">Igneacidithiobacillus copahuensis</name>
    <dbReference type="NCBI Taxonomy" id="2724909"/>
    <lineage>
        <taxon>Bacteria</taxon>
        <taxon>Pseudomonadati</taxon>
        <taxon>Pseudomonadota</taxon>
        <taxon>Acidithiobacillia</taxon>
        <taxon>Acidithiobacillales</taxon>
        <taxon>Acidithiobacillaceae</taxon>
        <taxon>Igneacidithiobacillus</taxon>
    </lineage>
</organism>
<dbReference type="EMBL" id="JAAXYO010000115">
    <property type="protein sequence ID" value="MBU2788202.1"/>
    <property type="molecule type" value="Genomic_DNA"/>
</dbReference>
<reference evidence="2" key="1">
    <citation type="journal article" date="2021" name="ISME J.">
        <title>Genomic evolution of the class Acidithiobacillia: deep-branching Proteobacteria living in extreme acidic conditions.</title>
        <authorList>
            <person name="Moya-Beltran A."/>
            <person name="Beard S."/>
            <person name="Rojas-Villalobos C."/>
            <person name="Issotta F."/>
            <person name="Gallardo Y."/>
            <person name="Ulloa R."/>
            <person name="Giaveno A."/>
            <person name="Degli Esposti M."/>
            <person name="Johnson D.B."/>
            <person name="Quatrini R."/>
        </authorList>
    </citation>
    <scope>NUCLEOTIDE SEQUENCE</scope>
    <source>
        <strain evidence="2">VAN18-1</strain>
    </source>
</reference>
<sequence>MATWIAPREQGQSPLPGFFLFAILGLVLPFLGAVLSLAYATAMRSVRHHIHAAKVEPLVLPPPARDFRLRVTGVAPGGIMARLERSRDPQQRVAALSQVVGSRFAEQYRLLRAALRDEAEEVRLLAYAALDQREQENTELLMRLQEELDECRSLPLRRRLQGYLAWLRWNIEHSISREAAEPLVHTAPVEMAAVADPAVAEESPALLRSLRSLELARGDLALRYLQEAEDDGVAESILCPYRAAAAFERHDLQGVRDWYRQHPELALSFRYGPSYAFWTQAIT</sequence>
<dbReference type="Proteomes" id="UP001197378">
    <property type="component" value="Unassembled WGS sequence"/>
</dbReference>
<gene>
    <name evidence="2" type="ORF">HFQ13_08290</name>
</gene>
<evidence type="ECO:0000256" key="1">
    <source>
        <dbReference type="SAM" id="Phobius"/>
    </source>
</evidence>
<protein>
    <recommendedName>
        <fullName evidence="4">HEAT repeat domain-containing protein</fullName>
    </recommendedName>
</protein>
<name>A0AAE2YQB6_9PROT</name>
<evidence type="ECO:0000313" key="2">
    <source>
        <dbReference type="EMBL" id="MBU2788202.1"/>
    </source>
</evidence>
<accession>A0AAE2YQB6</accession>
<feature type="transmembrane region" description="Helical" evidence="1">
    <location>
        <begin position="18"/>
        <end position="40"/>
    </location>
</feature>